<dbReference type="GeneID" id="63781973"/>
<organism evidence="1 2">
    <name type="scientific">Pseudomassariella vexata</name>
    <dbReference type="NCBI Taxonomy" id="1141098"/>
    <lineage>
        <taxon>Eukaryota</taxon>
        <taxon>Fungi</taxon>
        <taxon>Dikarya</taxon>
        <taxon>Ascomycota</taxon>
        <taxon>Pezizomycotina</taxon>
        <taxon>Sordariomycetes</taxon>
        <taxon>Xylariomycetidae</taxon>
        <taxon>Amphisphaeriales</taxon>
        <taxon>Pseudomassariaceae</taxon>
        <taxon>Pseudomassariella</taxon>
    </lineage>
</organism>
<evidence type="ECO:0000313" key="2">
    <source>
        <dbReference type="Proteomes" id="UP000193689"/>
    </source>
</evidence>
<accession>A0A1Y2EDU2</accession>
<dbReference type="OrthoDB" id="4757095at2759"/>
<dbReference type="InParanoid" id="A0A1Y2EDU2"/>
<reference evidence="1 2" key="1">
    <citation type="submission" date="2016-07" db="EMBL/GenBank/DDBJ databases">
        <title>Pervasive Adenine N6-methylation of Active Genes in Fungi.</title>
        <authorList>
            <consortium name="DOE Joint Genome Institute"/>
            <person name="Mondo S.J."/>
            <person name="Dannebaum R.O."/>
            <person name="Kuo R.C."/>
            <person name="Labutti K."/>
            <person name="Haridas S."/>
            <person name="Kuo A."/>
            <person name="Salamov A."/>
            <person name="Ahrendt S.R."/>
            <person name="Lipzen A."/>
            <person name="Sullivan W."/>
            <person name="Andreopoulos W.B."/>
            <person name="Clum A."/>
            <person name="Lindquist E."/>
            <person name="Daum C."/>
            <person name="Ramamoorthy G.K."/>
            <person name="Gryganskyi A."/>
            <person name="Culley D."/>
            <person name="Magnuson J.K."/>
            <person name="James T.Y."/>
            <person name="O'Malley M.A."/>
            <person name="Stajich J.E."/>
            <person name="Spatafora J.W."/>
            <person name="Visel A."/>
            <person name="Grigoriev I.V."/>
        </authorList>
    </citation>
    <scope>NUCLEOTIDE SEQUENCE [LARGE SCALE GENOMIC DNA]</scope>
    <source>
        <strain evidence="1 2">CBS 129021</strain>
    </source>
</reference>
<dbReference type="EMBL" id="MCFJ01000002">
    <property type="protein sequence ID" value="ORY69742.1"/>
    <property type="molecule type" value="Genomic_DNA"/>
</dbReference>
<proteinExistence type="predicted"/>
<comment type="caution">
    <text evidence="1">The sequence shown here is derived from an EMBL/GenBank/DDBJ whole genome shotgun (WGS) entry which is preliminary data.</text>
</comment>
<sequence length="171" mass="19774">MSRFQKSVIWRRLMSTWGNCWKGEEFHQDAKKVNATKGVRFLRWSACKCMANAAYQSTAPSVTFVISPCPVSETAAEHWAGQISSLGRYMARHGRARLESRVETWPSIPRDLRHDVEPQCDIRARGWPPFRAETETTRTPNSIIRLWENSEHGVAQPMLLFGTRYIQPRLR</sequence>
<dbReference type="RefSeq" id="XP_040719692.1">
    <property type="nucleotide sequence ID" value="XM_040865761.1"/>
</dbReference>
<protein>
    <submittedName>
        <fullName evidence="1">Uncharacterized protein</fullName>
    </submittedName>
</protein>
<dbReference type="Proteomes" id="UP000193689">
    <property type="component" value="Unassembled WGS sequence"/>
</dbReference>
<gene>
    <name evidence="1" type="ORF">BCR38DRAFT_91585</name>
</gene>
<dbReference type="AlphaFoldDB" id="A0A1Y2EDU2"/>
<name>A0A1Y2EDU2_9PEZI</name>
<evidence type="ECO:0000313" key="1">
    <source>
        <dbReference type="EMBL" id="ORY69742.1"/>
    </source>
</evidence>
<keyword evidence="2" id="KW-1185">Reference proteome</keyword>